<protein>
    <submittedName>
        <fullName evidence="2">Uncharacterized protein</fullName>
    </submittedName>
</protein>
<name>A0A017HRI7_9RHOB</name>
<reference evidence="2 3" key="1">
    <citation type="submission" date="2013-02" db="EMBL/GenBank/DDBJ databases">
        <authorList>
            <person name="Fiebig A."/>
            <person name="Goeker M."/>
            <person name="Klenk H.-P.P."/>
        </authorList>
    </citation>
    <scope>NUCLEOTIDE SEQUENCE [LARGE SCALE GENOMIC DNA]</scope>
    <source>
        <strain evidence="2 3">DSM 19309</strain>
    </source>
</reference>
<accession>A0A017HRI7</accession>
<gene>
    <name evidence="2" type="ORF">Rumeso_01462</name>
</gene>
<evidence type="ECO:0000256" key="1">
    <source>
        <dbReference type="SAM" id="MobiDB-lite"/>
    </source>
</evidence>
<dbReference type="OrthoDB" id="8420611at2"/>
<dbReference type="AlphaFoldDB" id="A0A017HRI7"/>
<keyword evidence="3" id="KW-1185">Reference proteome</keyword>
<feature type="region of interest" description="Disordered" evidence="1">
    <location>
        <begin position="85"/>
        <end position="108"/>
    </location>
</feature>
<proteinExistence type="predicted"/>
<evidence type="ECO:0000313" key="2">
    <source>
        <dbReference type="EMBL" id="EYD76940.1"/>
    </source>
</evidence>
<dbReference type="EMBL" id="AOSK01000039">
    <property type="protein sequence ID" value="EYD76940.1"/>
    <property type="molecule type" value="Genomic_DNA"/>
</dbReference>
<dbReference type="RefSeq" id="WP_037278747.1">
    <property type="nucleotide sequence ID" value="NZ_KK088557.1"/>
</dbReference>
<evidence type="ECO:0000313" key="3">
    <source>
        <dbReference type="Proteomes" id="UP000019666"/>
    </source>
</evidence>
<dbReference type="STRING" id="442562.Rumeso_01462"/>
<organism evidence="2 3">
    <name type="scientific">Rubellimicrobium mesophilum DSM 19309</name>
    <dbReference type="NCBI Taxonomy" id="442562"/>
    <lineage>
        <taxon>Bacteria</taxon>
        <taxon>Pseudomonadati</taxon>
        <taxon>Pseudomonadota</taxon>
        <taxon>Alphaproteobacteria</taxon>
        <taxon>Rhodobacterales</taxon>
        <taxon>Roseobacteraceae</taxon>
        <taxon>Rubellimicrobium</taxon>
    </lineage>
</organism>
<dbReference type="Proteomes" id="UP000019666">
    <property type="component" value="Unassembled WGS sequence"/>
</dbReference>
<sequence>MICSSRKLPVEAAAEKRRILLARGLFRHLAGRVPDAARGRRLEARLNDAWLCLQLARVADDPALALAQRQAWASLLGEVLDAAEPCGSPKGERAGRTAARPAALDRVA</sequence>
<dbReference type="HOGENOM" id="CLU_2195001_0_0_5"/>
<comment type="caution">
    <text evidence="2">The sequence shown here is derived from an EMBL/GenBank/DDBJ whole genome shotgun (WGS) entry which is preliminary data.</text>
</comment>